<dbReference type="Proteomes" id="UP001237642">
    <property type="component" value="Unassembled WGS sequence"/>
</dbReference>
<gene>
    <name evidence="1" type="ORF">POM88_004842</name>
</gene>
<keyword evidence="2" id="KW-1185">Reference proteome</keyword>
<dbReference type="InterPro" id="IPR032466">
    <property type="entry name" value="Metal_Hydrolase"/>
</dbReference>
<accession>A0AAD8JMH4</accession>
<reference evidence="1" key="2">
    <citation type="submission" date="2023-05" db="EMBL/GenBank/DDBJ databases">
        <authorList>
            <person name="Schelkunov M.I."/>
        </authorList>
    </citation>
    <scope>NUCLEOTIDE SEQUENCE</scope>
    <source>
        <strain evidence="1">Hsosn_3</strain>
        <tissue evidence="1">Leaf</tissue>
    </source>
</reference>
<dbReference type="InterPro" id="IPR004721">
    <property type="entry name" value="DHOdimr"/>
</dbReference>
<dbReference type="PANTHER" id="PTHR43137:SF1">
    <property type="entry name" value="DIHYDROOROTASE"/>
    <property type="match status" value="1"/>
</dbReference>
<comment type="caution">
    <text evidence="1">The sequence shown here is derived from an EMBL/GenBank/DDBJ whole genome shotgun (WGS) entry which is preliminary data.</text>
</comment>
<evidence type="ECO:0000313" key="1">
    <source>
        <dbReference type="EMBL" id="KAK1405237.1"/>
    </source>
</evidence>
<dbReference type="PANTHER" id="PTHR43137">
    <property type="entry name" value="DIHYDROOROTASE"/>
    <property type="match status" value="1"/>
</dbReference>
<proteinExistence type="predicted"/>
<name>A0AAD8JMH4_9APIA</name>
<evidence type="ECO:0000313" key="2">
    <source>
        <dbReference type="Proteomes" id="UP001237642"/>
    </source>
</evidence>
<evidence type="ECO:0008006" key="3">
    <source>
        <dbReference type="Google" id="ProtNLM"/>
    </source>
</evidence>
<dbReference type="Gene3D" id="3.20.20.140">
    <property type="entry name" value="Metal-dependent hydrolases"/>
    <property type="match status" value="1"/>
</dbReference>
<organism evidence="1 2">
    <name type="scientific">Heracleum sosnowskyi</name>
    <dbReference type="NCBI Taxonomy" id="360622"/>
    <lineage>
        <taxon>Eukaryota</taxon>
        <taxon>Viridiplantae</taxon>
        <taxon>Streptophyta</taxon>
        <taxon>Embryophyta</taxon>
        <taxon>Tracheophyta</taxon>
        <taxon>Spermatophyta</taxon>
        <taxon>Magnoliopsida</taxon>
        <taxon>eudicotyledons</taxon>
        <taxon>Gunneridae</taxon>
        <taxon>Pentapetalae</taxon>
        <taxon>asterids</taxon>
        <taxon>campanulids</taxon>
        <taxon>Apiales</taxon>
        <taxon>Apiaceae</taxon>
        <taxon>Apioideae</taxon>
        <taxon>apioid superclade</taxon>
        <taxon>Tordylieae</taxon>
        <taxon>Tordyliinae</taxon>
        <taxon>Heracleum</taxon>
    </lineage>
</organism>
<reference evidence="1" key="1">
    <citation type="submission" date="2023-02" db="EMBL/GenBank/DDBJ databases">
        <title>Genome of toxic invasive species Heracleum sosnowskyi carries increased number of genes despite the absence of recent whole-genome duplications.</title>
        <authorList>
            <person name="Schelkunov M."/>
            <person name="Shtratnikova V."/>
            <person name="Makarenko M."/>
            <person name="Klepikova A."/>
            <person name="Omelchenko D."/>
            <person name="Novikova G."/>
            <person name="Obukhova E."/>
            <person name="Bogdanov V."/>
            <person name="Penin A."/>
            <person name="Logacheva M."/>
        </authorList>
    </citation>
    <scope>NUCLEOTIDE SEQUENCE</scope>
    <source>
        <strain evidence="1">Hsosn_3</strain>
        <tissue evidence="1">Leaf</tissue>
    </source>
</reference>
<sequence length="303" mass="34273">MEKVRAAGVDVITFGQYMRPSKCHIPVFEYTTPEAFEKYRILGMEMLSGMEANTTKQKAFTVIRINISFSSRKRRDSVRQMRMRQGGVALDCGSDCGVGGASDGGVMIVVVARSGNNEGEERGVIWTTSCRSQLTQDRIVALKIKEFRNTYCADMPRDFYLVFNGVGPSYHTTCGTSSLENHKRPWVQVVTPPMAHHLWRITRDRLVIIEMKDESNMVQVVTPPVAHHLWRTTRDRLVIIEMKDESNRESGIIFALKLYPAGATTNSQDGVTDLFGKCSPVLEEMMEQNMPLLRKCRLLRGMV</sequence>
<dbReference type="GO" id="GO:0009507">
    <property type="term" value="C:chloroplast"/>
    <property type="evidence" value="ECO:0007669"/>
    <property type="project" value="TreeGrafter"/>
</dbReference>
<dbReference type="GO" id="GO:0006207">
    <property type="term" value="P:'de novo' pyrimidine nucleobase biosynthetic process"/>
    <property type="evidence" value="ECO:0007669"/>
    <property type="project" value="TreeGrafter"/>
</dbReference>
<dbReference type="GO" id="GO:0006221">
    <property type="term" value="P:pyrimidine nucleotide biosynthetic process"/>
    <property type="evidence" value="ECO:0007669"/>
    <property type="project" value="TreeGrafter"/>
</dbReference>
<dbReference type="GO" id="GO:0004151">
    <property type="term" value="F:dihydroorotase activity"/>
    <property type="evidence" value="ECO:0007669"/>
    <property type="project" value="InterPro"/>
</dbReference>
<dbReference type="SUPFAM" id="SSF51556">
    <property type="entry name" value="Metallo-dependent hydrolases"/>
    <property type="match status" value="1"/>
</dbReference>
<dbReference type="AlphaFoldDB" id="A0AAD8JMH4"/>
<protein>
    <recommendedName>
        <fullName evidence="3">Lipoyl synthase</fullName>
    </recommendedName>
</protein>
<dbReference type="EMBL" id="JAUIZM010000001">
    <property type="protein sequence ID" value="KAK1405237.1"/>
    <property type="molecule type" value="Genomic_DNA"/>
</dbReference>